<keyword evidence="4" id="KW-0663">Pyridoxal phosphate</keyword>
<dbReference type="EMBL" id="JBHTGQ010000011">
    <property type="protein sequence ID" value="MFC7749316.1"/>
    <property type="molecule type" value="Genomic_DNA"/>
</dbReference>
<feature type="domain" description="Tryptophan synthase beta chain-like PALP" evidence="6">
    <location>
        <begin position="8"/>
        <end position="297"/>
    </location>
</feature>
<proteinExistence type="predicted"/>
<dbReference type="InterPro" id="IPR050214">
    <property type="entry name" value="Cys_Synth/Cystath_Beta-Synth"/>
</dbReference>
<dbReference type="InterPro" id="IPR001926">
    <property type="entry name" value="TrpB-like_PALP"/>
</dbReference>
<name>A0ABW2V3E8_9BACL</name>
<keyword evidence="8" id="KW-1185">Reference proteome</keyword>
<dbReference type="Pfam" id="PF00291">
    <property type="entry name" value="PALP"/>
    <property type="match status" value="1"/>
</dbReference>
<comment type="caution">
    <text evidence="7">The sequence shown here is derived from an EMBL/GenBank/DDBJ whole genome shotgun (WGS) entry which is preliminary data.</text>
</comment>
<dbReference type="InterPro" id="IPR036052">
    <property type="entry name" value="TrpB-like_PALP_sf"/>
</dbReference>
<protein>
    <submittedName>
        <fullName evidence="7">2,3-diaminopropionate biosynthesis protein SbnA</fullName>
    </submittedName>
</protein>
<reference evidence="8" key="1">
    <citation type="journal article" date="2019" name="Int. J. Syst. Evol. Microbiol.">
        <title>The Global Catalogue of Microorganisms (GCM) 10K type strain sequencing project: providing services to taxonomists for standard genome sequencing and annotation.</title>
        <authorList>
            <consortium name="The Broad Institute Genomics Platform"/>
            <consortium name="The Broad Institute Genome Sequencing Center for Infectious Disease"/>
            <person name="Wu L."/>
            <person name="Ma J."/>
        </authorList>
    </citation>
    <scope>NUCLEOTIDE SEQUENCE [LARGE SCALE GENOMIC DNA]</scope>
    <source>
        <strain evidence="8">JCM 18657</strain>
    </source>
</reference>
<evidence type="ECO:0000313" key="8">
    <source>
        <dbReference type="Proteomes" id="UP001596528"/>
    </source>
</evidence>
<evidence type="ECO:0000313" key="7">
    <source>
        <dbReference type="EMBL" id="MFC7749316.1"/>
    </source>
</evidence>
<keyword evidence="3" id="KW-0808">Transferase</keyword>
<evidence type="ECO:0000256" key="2">
    <source>
        <dbReference type="ARBA" id="ARBA00011738"/>
    </source>
</evidence>
<evidence type="ECO:0000259" key="6">
    <source>
        <dbReference type="Pfam" id="PF00291"/>
    </source>
</evidence>
<evidence type="ECO:0000256" key="3">
    <source>
        <dbReference type="ARBA" id="ARBA00022679"/>
    </source>
</evidence>
<feature type="region of interest" description="Disordered" evidence="5">
    <location>
        <begin position="325"/>
        <end position="345"/>
    </location>
</feature>
<evidence type="ECO:0000256" key="4">
    <source>
        <dbReference type="ARBA" id="ARBA00022898"/>
    </source>
</evidence>
<accession>A0ABW2V3E8</accession>
<sequence>MTIDEGVFRAVGATPTVRLAKALGDTPFALYAKLEMLNPGGSSKDRPALAMLRNAVREGIVRPGTTVVESSSGNLAISLAQFCNYMDLPFICVVDPKTTPVNLRLLRLYNARIEMVAEPDPATGEYLPARLARVQRLLSEIPGSYWPNQYRNAENARSHFETTMPELVASLGRIDLLFVGVSTCGTLRGCSDYVRERGLPTRVVAVDVAGSAVYGRSQGGRRKLPGLGAAIVPPLRPEPGSVDTVTVEERDCVAGCRLLLRRESILAGASSGGVLAAVARCRSRIPDGAVCAVILPDRGDRYLDTVYDDEWVAREFGAEALREPDRLLSGGSADSPIADGQEEVS</sequence>
<dbReference type="SUPFAM" id="SSF53686">
    <property type="entry name" value="Tryptophan synthase beta subunit-like PLP-dependent enzymes"/>
    <property type="match status" value="1"/>
</dbReference>
<dbReference type="Proteomes" id="UP001596528">
    <property type="component" value="Unassembled WGS sequence"/>
</dbReference>
<evidence type="ECO:0000256" key="1">
    <source>
        <dbReference type="ARBA" id="ARBA00001933"/>
    </source>
</evidence>
<dbReference type="NCBIfam" id="TIGR03945">
    <property type="entry name" value="PLP_SbnA_fam"/>
    <property type="match status" value="1"/>
</dbReference>
<dbReference type="CDD" id="cd01561">
    <property type="entry name" value="CBS_like"/>
    <property type="match status" value="1"/>
</dbReference>
<comment type="subunit">
    <text evidence="2">Homodimer.</text>
</comment>
<dbReference type="Gene3D" id="3.40.50.1100">
    <property type="match status" value="2"/>
</dbReference>
<dbReference type="PANTHER" id="PTHR10314">
    <property type="entry name" value="CYSTATHIONINE BETA-SYNTHASE"/>
    <property type="match status" value="1"/>
</dbReference>
<comment type="cofactor">
    <cofactor evidence="1">
        <name>pyridoxal 5'-phosphate</name>
        <dbReference type="ChEBI" id="CHEBI:597326"/>
    </cofactor>
</comment>
<organism evidence="7 8">
    <name type="scientific">Paenibacillus thermoaerophilus</name>
    <dbReference type="NCBI Taxonomy" id="1215385"/>
    <lineage>
        <taxon>Bacteria</taxon>
        <taxon>Bacillati</taxon>
        <taxon>Bacillota</taxon>
        <taxon>Bacilli</taxon>
        <taxon>Bacillales</taxon>
        <taxon>Paenibacillaceae</taxon>
        <taxon>Paenibacillus</taxon>
    </lineage>
</organism>
<evidence type="ECO:0000256" key="5">
    <source>
        <dbReference type="SAM" id="MobiDB-lite"/>
    </source>
</evidence>
<gene>
    <name evidence="7" type="primary">sbnA</name>
    <name evidence="7" type="ORF">ACFQWB_05080</name>
</gene>
<dbReference type="RefSeq" id="WP_138789602.1">
    <property type="nucleotide sequence ID" value="NZ_JBHTGQ010000011.1"/>
</dbReference>
<dbReference type="InterPro" id="IPR023927">
    <property type="entry name" value="SbnA"/>
</dbReference>